<dbReference type="AlphaFoldDB" id="A0A640KN61"/>
<gene>
    <name evidence="1" type="ORF">LtaPh_3030151</name>
</gene>
<protein>
    <submittedName>
        <fullName evidence="1">Lsm5p, putative</fullName>
    </submittedName>
</protein>
<name>A0A640KN61_LEITA</name>
<accession>A0A640KN61</accession>
<reference evidence="1" key="1">
    <citation type="submission" date="2019-11" db="EMBL/GenBank/DDBJ databases">
        <title>Leishmania tarentolae CDS.</title>
        <authorList>
            <person name="Goto Y."/>
            <person name="Yamagishi J."/>
        </authorList>
    </citation>
    <scope>NUCLEOTIDE SEQUENCE [LARGE SCALE GENOMIC DNA]</scope>
    <source>
        <strain evidence="1">Parrot Tar II</strain>
    </source>
</reference>
<dbReference type="EMBL" id="BLBS01000043">
    <property type="protein sequence ID" value="GET90912.1"/>
    <property type="molecule type" value="Genomic_DNA"/>
</dbReference>
<comment type="caution">
    <text evidence="1">The sequence shown here is derived from an EMBL/GenBank/DDBJ whole genome shotgun (WGS) entry which is preliminary data.</text>
</comment>
<proteinExistence type="predicted"/>
<keyword evidence="2" id="KW-1185">Reference proteome</keyword>
<evidence type="ECO:0000313" key="1">
    <source>
        <dbReference type="EMBL" id="GET90912.1"/>
    </source>
</evidence>
<dbReference type="VEuPathDB" id="TriTrypDB:LtaPh_3030151"/>
<evidence type="ECO:0000313" key="2">
    <source>
        <dbReference type="Proteomes" id="UP000419144"/>
    </source>
</evidence>
<sequence length="117" mass="12809">MVDHRFICGNTSIVANGDDRAPAHKEYGSIALTACFVQPVSIAAALENPLTLHICEDEIAAAAQRNEASRQKARVIQRHFDAVTNVHDKIPFLDSHHRTRCSCSGHCAYSFSLSCVC</sequence>
<dbReference type="Proteomes" id="UP000419144">
    <property type="component" value="Unassembled WGS sequence"/>
</dbReference>
<organism evidence="1 2">
    <name type="scientific">Leishmania tarentolae</name>
    <name type="common">Sauroleishmania tarentolae</name>
    <dbReference type="NCBI Taxonomy" id="5689"/>
    <lineage>
        <taxon>Eukaryota</taxon>
        <taxon>Discoba</taxon>
        <taxon>Euglenozoa</taxon>
        <taxon>Kinetoplastea</taxon>
        <taxon>Metakinetoplastina</taxon>
        <taxon>Trypanosomatida</taxon>
        <taxon>Trypanosomatidae</taxon>
        <taxon>Leishmaniinae</taxon>
        <taxon>Leishmania</taxon>
        <taxon>lizard Leishmania</taxon>
    </lineage>
</organism>